<sequence length="240" mass="25997">MFSLLPTAAAHSARHSARSGIQARTFISLPDLSSLSPFSNSSGSNSQGPQTYQERRILPYKQSELYAVVTDVASYPKFLPFCTDVHVFTTSPFVNADGRTGKRLEAEMSVGFMSLSESYTSDVKCIPNLSCEAVASSSTTLFKSLSTVWRFQPASTRSIHATQHAPLPANVTSLGSRMPDSTLGEESTDAAPTLVMLDLAFSFSNPLHATISAAFFGQVSKMMVSAFEERCLELYGPGRR</sequence>
<keyword evidence="2" id="KW-1185">Reference proteome</keyword>
<dbReference type="EMBL" id="MU274911">
    <property type="protein sequence ID" value="KAI0089181.1"/>
    <property type="molecule type" value="Genomic_DNA"/>
</dbReference>
<reference evidence="1" key="1">
    <citation type="journal article" date="2021" name="Environ. Microbiol.">
        <title>Gene family expansions and transcriptome signatures uncover fungal adaptations to wood decay.</title>
        <authorList>
            <person name="Hage H."/>
            <person name="Miyauchi S."/>
            <person name="Viragh M."/>
            <person name="Drula E."/>
            <person name="Min B."/>
            <person name="Chaduli D."/>
            <person name="Navarro D."/>
            <person name="Favel A."/>
            <person name="Norest M."/>
            <person name="Lesage-Meessen L."/>
            <person name="Balint B."/>
            <person name="Merenyi Z."/>
            <person name="de Eugenio L."/>
            <person name="Morin E."/>
            <person name="Martinez A.T."/>
            <person name="Baldrian P."/>
            <person name="Stursova M."/>
            <person name="Martinez M.J."/>
            <person name="Novotny C."/>
            <person name="Magnuson J.K."/>
            <person name="Spatafora J.W."/>
            <person name="Maurice S."/>
            <person name="Pangilinan J."/>
            <person name="Andreopoulos W."/>
            <person name="LaButti K."/>
            <person name="Hundley H."/>
            <person name="Na H."/>
            <person name="Kuo A."/>
            <person name="Barry K."/>
            <person name="Lipzen A."/>
            <person name="Henrissat B."/>
            <person name="Riley R."/>
            <person name="Ahrendt S."/>
            <person name="Nagy L.G."/>
            <person name="Grigoriev I.V."/>
            <person name="Martin F."/>
            <person name="Rosso M.N."/>
        </authorList>
    </citation>
    <scope>NUCLEOTIDE SEQUENCE</scope>
    <source>
        <strain evidence="1">CBS 384.51</strain>
    </source>
</reference>
<accession>A0ACB8U4H9</accession>
<organism evidence="1 2">
    <name type="scientific">Irpex rosettiformis</name>
    <dbReference type="NCBI Taxonomy" id="378272"/>
    <lineage>
        <taxon>Eukaryota</taxon>
        <taxon>Fungi</taxon>
        <taxon>Dikarya</taxon>
        <taxon>Basidiomycota</taxon>
        <taxon>Agaricomycotina</taxon>
        <taxon>Agaricomycetes</taxon>
        <taxon>Polyporales</taxon>
        <taxon>Irpicaceae</taxon>
        <taxon>Irpex</taxon>
    </lineage>
</organism>
<dbReference type="Proteomes" id="UP001055072">
    <property type="component" value="Unassembled WGS sequence"/>
</dbReference>
<evidence type="ECO:0000313" key="2">
    <source>
        <dbReference type="Proteomes" id="UP001055072"/>
    </source>
</evidence>
<name>A0ACB8U4H9_9APHY</name>
<proteinExistence type="predicted"/>
<protein>
    <submittedName>
        <fullName evidence="1">Dehydrase and lipid transport-domain-containing protein</fullName>
    </submittedName>
</protein>
<comment type="caution">
    <text evidence="1">The sequence shown here is derived from an EMBL/GenBank/DDBJ whole genome shotgun (WGS) entry which is preliminary data.</text>
</comment>
<evidence type="ECO:0000313" key="1">
    <source>
        <dbReference type="EMBL" id="KAI0089181.1"/>
    </source>
</evidence>
<gene>
    <name evidence="1" type="ORF">BDY19DRAFT_993400</name>
</gene>